<organism evidence="10 11">
    <name type="scientific">Plasmodium malariae</name>
    <dbReference type="NCBI Taxonomy" id="5858"/>
    <lineage>
        <taxon>Eukaryota</taxon>
        <taxon>Sar</taxon>
        <taxon>Alveolata</taxon>
        <taxon>Apicomplexa</taxon>
        <taxon>Aconoidasida</taxon>
        <taxon>Haemosporida</taxon>
        <taxon>Plasmodiidae</taxon>
        <taxon>Plasmodium</taxon>
        <taxon>Plasmodium (Plasmodium)</taxon>
    </lineage>
</organism>
<feature type="domain" description="Pep3/Vps18 RING C-terminal" evidence="9">
    <location>
        <begin position="1376"/>
        <end position="1464"/>
    </location>
</feature>
<dbReference type="PANTHER" id="PTHR23323:SF26">
    <property type="entry name" value="VACUOLAR PROTEIN SORTING-ASSOCIATED PROTEIN 18 HOMOLOG"/>
    <property type="match status" value="1"/>
</dbReference>
<dbReference type="InterPro" id="IPR007810">
    <property type="entry name" value="Pep3/Vps18_beta-prop"/>
</dbReference>
<name>A0A1A8WBD4_PLAMA</name>
<feature type="compositionally biased region" description="Basic and acidic residues" evidence="7">
    <location>
        <begin position="337"/>
        <end position="351"/>
    </location>
</feature>
<feature type="domain" description="Pep3/Vps18 beta-propeller" evidence="8">
    <location>
        <begin position="444"/>
        <end position="535"/>
    </location>
</feature>
<keyword evidence="2" id="KW-0863">Zinc-finger</keyword>
<feature type="compositionally biased region" description="Basic and acidic residues" evidence="7">
    <location>
        <begin position="680"/>
        <end position="693"/>
    </location>
</feature>
<evidence type="ECO:0000256" key="6">
    <source>
        <dbReference type="SAM" id="Coils"/>
    </source>
</evidence>
<dbReference type="GO" id="GO:0005768">
    <property type="term" value="C:endosome"/>
    <property type="evidence" value="ECO:0007669"/>
    <property type="project" value="TreeGrafter"/>
</dbReference>
<feature type="region of interest" description="Disordered" evidence="7">
    <location>
        <begin position="325"/>
        <end position="381"/>
    </location>
</feature>
<dbReference type="Proteomes" id="UP000078597">
    <property type="component" value="Unassembled WGS sequence"/>
</dbReference>
<proteinExistence type="predicted"/>
<evidence type="ECO:0000256" key="5">
    <source>
        <dbReference type="ARBA" id="ARBA00029433"/>
    </source>
</evidence>
<dbReference type="GO" id="GO:0007032">
    <property type="term" value="P:endosome organization"/>
    <property type="evidence" value="ECO:0007669"/>
    <property type="project" value="TreeGrafter"/>
</dbReference>
<dbReference type="PANTHER" id="PTHR23323">
    <property type="entry name" value="VACUOLAR PROTEIN SORTING-ASSOCIATED PROTEIN"/>
    <property type="match status" value="1"/>
</dbReference>
<dbReference type="GO" id="GO:0030897">
    <property type="term" value="C:HOPS complex"/>
    <property type="evidence" value="ECO:0007669"/>
    <property type="project" value="TreeGrafter"/>
</dbReference>
<keyword evidence="3" id="KW-0862">Zinc</keyword>
<sequence>MNKSDKKFILKLFKIKNGNINLLKNRITHFTINNKCIHIVLCNNALIKYYVEDNELSYIDFYNKKTTNNKAEIRSMFFDNNCYHGFICLANKEYIYVHFENNIVRNLGKLKKYNITSVCFNDYTEIKNSFPFLIATKDGEILEMSINNKTKNNKDHETIFSNDKLSILDINMVNVKLSNTNDDEMLRIIYFSTSNSLHEISYTYKNSKTNSSEKSETNMGEVKIKTNNLFANNNSNSLEDTKVYECGMDSLTSILKIENIRNKNYLFWLNGCCIFISKINNYKKKKNAKGGNTRNANKHMKNKHLTNFDDIDFLSNSSESNNSDKGINIISISEDEEMRKQEKQREKDKNKKIIQRKRLYKNNHHYNRDSEPDEENSSNKNINRNNCLFNIEFYLDSNYVIVNFLDLNIFTSENINNFSFTKAFYESIYNKADKITYHSEEENMQDREKEAKQKMNKSKIYENTVSSIIDMCVNDLYIFLLLEEKFLIINNINFKIVYEQTLAIETYGDVIRVMKDNFDNKVWLCTSKYIFNIHINKNKNDLIDLNLKKKNFAKMLEHSTKNERIRIKKHLLKNNKYEIDQYKYTNINTEEMLISFLHKKQYFLISSYLYKNIHCYNNIVRIAFFIWLIQIYSYSIDLYSYLYRATSYYYAYGATKESITQGNRVNEKKISNSSDDSDDSSEKMDEFTDKSDECSDQFSGCSDESEEYSLESQECVDKRHDTIQLPSDDMEKLNKAVEEKSPTRNGMSNIVEDRKLRNHNILNRGRGKKGEEIVGEKKDFHINVEQSLTDLSNDKNIHVKRSRDTSTNYGNNCRSSEFIANNNRNEEMDYNTEGGSCTIINNNYKKEVHICKESNKYLKSNKNSFLLFFERLISKEEKKECRYNFDFSKGKKMNIKTITDSDNFYILLKMYKMKNEEIFNFLKTQKRLIITKLEKFKKVYIDVERSDKRENLDYSKNGEMHKISEIYETGDMRDKRVVLENEYVRVKKKLYRNIYSYKCLEVCVYIIILLKHFKHFFQLNEVILEIFQGFNRLNFLLLYKFICNDYNYIINYYINNNKYNLLFNVIILFPQNVLLDVLREHAFILFLHKPQKYVDMLLFYDNLIDDYMNIIICMFITIYFFKNRKKKKEEKASTKGNKSSDATYEKHADECIRFLEYISNILIEENSLEKKENYMYTFECTWKNNHIINCLLILYIEKEENEKIKKFLNRLKSSAVHFDYLFIIRFLKERQKENFIPHIYILMKYFEEAVDKSLELGDYKTAKNAVILCEDEEEKKKLFLKIIKHISGNLNDKNLKEIINLVRDSNSILNLHDILPYINENTIIEYLKKDICSLLEVYNLKIKAKKQEIKENLQTIDLLNKDIKNVKKKHVILDKNEICYICKKTVHYKKFYVFSCQHYFHSICSLNIYINSKSKEELFQFFSVLHNYKNSLINKNEKDTLIYETKIDEILTEECFICGSFSINSITQSFISQNESDLVESWMISKE</sequence>
<dbReference type="InterPro" id="IPR058919">
    <property type="entry name" value="Pep3/Vps18_RING_C"/>
</dbReference>
<reference evidence="11" key="1">
    <citation type="submission" date="2016-05" db="EMBL/GenBank/DDBJ databases">
        <authorList>
            <person name="Naeem Raeece"/>
        </authorList>
    </citation>
    <scope>NUCLEOTIDE SEQUENCE [LARGE SCALE GENOMIC DNA]</scope>
</reference>
<keyword evidence="4" id="KW-0472">Membrane</keyword>
<dbReference type="GO" id="GO:0007033">
    <property type="term" value="P:vacuole organization"/>
    <property type="evidence" value="ECO:0007669"/>
    <property type="project" value="TreeGrafter"/>
</dbReference>
<dbReference type="VEuPathDB" id="PlasmoDB:PmUG01_14026400"/>
<gene>
    <name evidence="10" type="ORF">PMALA_028820</name>
</gene>
<dbReference type="GO" id="GO:0048284">
    <property type="term" value="P:organelle fusion"/>
    <property type="evidence" value="ECO:0007669"/>
    <property type="project" value="TreeGrafter"/>
</dbReference>
<dbReference type="Pfam" id="PF05131">
    <property type="entry name" value="Pep3_Vps18"/>
    <property type="match status" value="2"/>
</dbReference>
<keyword evidence="6" id="KW-0175">Coiled coil</keyword>
<feature type="compositionally biased region" description="Basic residues" evidence="7">
    <location>
        <begin position="352"/>
        <end position="365"/>
    </location>
</feature>
<dbReference type="GO" id="GO:0030674">
    <property type="term" value="F:protein-macromolecule adaptor activity"/>
    <property type="evidence" value="ECO:0007669"/>
    <property type="project" value="TreeGrafter"/>
</dbReference>
<keyword evidence="1" id="KW-0479">Metal-binding</keyword>
<evidence type="ECO:0000256" key="1">
    <source>
        <dbReference type="ARBA" id="ARBA00022723"/>
    </source>
</evidence>
<feature type="region of interest" description="Disordered" evidence="7">
    <location>
        <begin position="665"/>
        <end position="702"/>
    </location>
</feature>
<comment type="subcellular location">
    <subcellularLocation>
        <location evidence="5">Endomembrane system</location>
        <topology evidence="5">Peripheral membrane protein</topology>
        <orientation evidence="5">Cytoplasmic side</orientation>
    </subcellularLocation>
</comment>
<evidence type="ECO:0000313" key="10">
    <source>
        <dbReference type="EMBL" id="SBS90162.1"/>
    </source>
</evidence>
<evidence type="ECO:0000313" key="11">
    <source>
        <dbReference type="Proteomes" id="UP000078597"/>
    </source>
</evidence>
<evidence type="ECO:0000259" key="8">
    <source>
        <dbReference type="Pfam" id="PF05131"/>
    </source>
</evidence>
<dbReference type="GO" id="GO:0006904">
    <property type="term" value="P:vesicle docking involved in exocytosis"/>
    <property type="evidence" value="ECO:0007669"/>
    <property type="project" value="TreeGrafter"/>
</dbReference>
<accession>A0A1A8WBD4</accession>
<evidence type="ECO:0000256" key="3">
    <source>
        <dbReference type="ARBA" id="ARBA00022833"/>
    </source>
</evidence>
<evidence type="ECO:0000259" key="9">
    <source>
        <dbReference type="Pfam" id="PF26148"/>
    </source>
</evidence>
<evidence type="ECO:0000256" key="7">
    <source>
        <dbReference type="SAM" id="MobiDB-lite"/>
    </source>
</evidence>
<protein>
    <submittedName>
        <fullName evidence="10">Vacuolar protein sorting-associated protein 18, putative</fullName>
    </submittedName>
</protein>
<dbReference type="EMBL" id="FLQW01001541">
    <property type="protein sequence ID" value="SBS90162.1"/>
    <property type="molecule type" value="Genomic_DNA"/>
</dbReference>
<feature type="domain" description="Pep3/Vps18 beta-propeller" evidence="8">
    <location>
        <begin position="12"/>
        <end position="305"/>
    </location>
</feature>
<feature type="coiled-coil region" evidence="6">
    <location>
        <begin position="1342"/>
        <end position="1369"/>
    </location>
</feature>
<dbReference type="Pfam" id="PF26148">
    <property type="entry name" value="VPS18_RING_C"/>
    <property type="match status" value="1"/>
</dbReference>
<dbReference type="GO" id="GO:0008270">
    <property type="term" value="F:zinc ion binding"/>
    <property type="evidence" value="ECO:0007669"/>
    <property type="project" value="UniProtKB-KW"/>
</dbReference>
<evidence type="ECO:0000256" key="2">
    <source>
        <dbReference type="ARBA" id="ARBA00022771"/>
    </source>
</evidence>
<evidence type="ECO:0000256" key="4">
    <source>
        <dbReference type="ARBA" id="ARBA00023136"/>
    </source>
</evidence>